<reference evidence="2 3" key="1">
    <citation type="journal article" date="2023" name="Plants (Basel)">
        <title>Bridging the Gap: Combining Genomics and Transcriptomics Approaches to Understand Stylosanthes scabra, an Orphan Legume from the Brazilian Caatinga.</title>
        <authorList>
            <person name="Ferreira-Neto J.R.C."/>
            <person name="da Silva M.D."/>
            <person name="Binneck E."/>
            <person name="de Melo N.F."/>
            <person name="da Silva R.H."/>
            <person name="de Melo A.L.T.M."/>
            <person name="Pandolfi V."/>
            <person name="Bustamante F.O."/>
            <person name="Brasileiro-Vidal A.C."/>
            <person name="Benko-Iseppon A.M."/>
        </authorList>
    </citation>
    <scope>NUCLEOTIDE SEQUENCE [LARGE SCALE GENOMIC DNA]</scope>
    <source>
        <tissue evidence="2">Leaves</tissue>
    </source>
</reference>
<sequence>MRSVVIKVLKTGPNRPVESVGPRTSDIYDSVWSVKPEIIKPSKNRRTGRKPDGWAEPRPGGGVHDGHVSGTISCNDRASPKRKHGGSDKRSGSGGV</sequence>
<gene>
    <name evidence="2" type="ORF">PIB30_070589</name>
</gene>
<comment type="caution">
    <text evidence="2">The sequence shown here is derived from an EMBL/GenBank/DDBJ whole genome shotgun (WGS) entry which is preliminary data.</text>
</comment>
<dbReference type="Proteomes" id="UP001341840">
    <property type="component" value="Unassembled WGS sequence"/>
</dbReference>
<feature type="compositionally biased region" description="Basic and acidic residues" evidence="1">
    <location>
        <begin position="85"/>
        <end position="96"/>
    </location>
</feature>
<proteinExistence type="predicted"/>
<dbReference type="EMBL" id="JASCZI010212246">
    <property type="protein sequence ID" value="MED6198861.1"/>
    <property type="molecule type" value="Genomic_DNA"/>
</dbReference>
<evidence type="ECO:0000256" key="1">
    <source>
        <dbReference type="SAM" id="MobiDB-lite"/>
    </source>
</evidence>
<evidence type="ECO:0000313" key="2">
    <source>
        <dbReference type="EMBL" id="MED6198861.1"/>
    </source>
</evidence>
<protein>
    <submittedName>
        <fullName evidence="2">Uncharacterized protein</fullName>
    </submittedName>
</protein>
<name>A0ABU6XLZ1_9FABA</name>
<evidence type="ECO:0000313" key="3">
    <source>
        <dbReference type="Proteomes" id="UP001341840"/>
    </source>
</evidence>
<organism evidence="2 3">
    <name type="scientific">Stylosanthes scabra</name>
    <dbReference type="NCBI Taxonomy" id="79078"/>
    <lineage>
        <taxon>Eukaryota</taxon>
        <taxon>Viridiplantae</taxon>
        <taxon>Streptophyta</taxon>
        <taxon>Embryophyta</taxon>
        <taxon>Tracheophyta</taxon>
        <taxon>Spermatophyta</taxon>
        <taxon>Magnoliopsida</taxon>
        <taxon>eudicotyledons</taxon>
        <taxon>Gunneridae</taxon>
        <taxon>Pentapetalae</taxon>
        <taxon>rosids</taxon>
        <taxon>fabids</taxon>
        <taxon>Fabales</taxon>
        <taxon>Fabaceae</taxon>
        <taxon>Papilionoideae</taxon>
        <taxon>50 kb inversion clade</taxon>
        <taxon>dalbergioids sensu lato</taxon>
        <taxon>Dalbergieae</taxon>
        <taxon>Pterocarpus clade</taxon>
        <taxon>Stylosanthes</taxon>
    </lineage>
</organism>
<accession>A0ABU6XLZ1</accession>
<keyword evidence="3" id="KW-1185">Reference proteome</keyword>
<feature type="region of interest" description="Disordered" evidence="1">
    <location>
        <begin position="36"/>
        <end position="96"/>
    </location>
</feature>